<proteinExistence type="predicted"/>
<reference evidence="1" key="1">
    <citation type="submission" date="2023-07" db="EMBL/GenBank/DDBJ databases">
        <title>draft genome sequence of fig (Ficus carica).</title>
        <authorList>
            <person name="Takahashi T."/>
            <person name="Nishimura K."/>
        </authorList>
    </citation>
    <scope>NUCLEOTIDE SEQUENCE</scope>
</reference>
<name>A0AA87ZQG6_FICCA</name>
<sequence length="101" mass="11784">MPQIQISACINKQPHLFTKAKNQRQGHESKENTRGFRSEPFSFSYRGFRYEYSFRVSVLENLEEVPTTATVQQMNFTVCKVYYDLALYKHGIQSLLPSLTN</sequence>
<gene>
    <name evidence="1" type="ORF">TIFTF001_007598</name>
</gene>
<organism evidence="1 2">
    <name type="scientific">Ficus carica</name>
    <name type="common">Common fig</name>
    <dbReference type="NCBI Taxonomy" id="3494"/>
    <lineage>
        <taxon>Eukaryota</taxon>
        <taxon>Viridiplantae</taxon>
        <taxon>Streptophyta</taxon>
        <taxon>Embryophyta</taxon>
        <taxon>Tracheophyta</taxon>
        <taxon>Spermatophyta</taxon>
        <taxon>Magnoliopsida</taxon>
        <taxon>eudicotyledons</taxon>
        <taxon>Gunneridae</taxon>
        <taxon>Pentapetalae</taxon>
        <taxon>rosids</taxon>
        <taxon>fabids</taxon>
        <taxon>Rosales</taxon>
        <taxon>Moraceae</taxon>
        <taxon>Ficeae</taxon>
        <taxon>Ficus</taxon>
    </lineage>
</organism>
<evidence type="ECO:0000313" key="1">
    <source>
        <dbReference type="EMBL" id="GMN38357.1"/>
    </source>
</evidence>
<keyword evidence="2" id="KW-1185">Reference proteome</keyword>
<evidence type="ECO:0000313" key="2">
    <source>
        <dbReference type="Proteomes" id="UP001187192"/>
    </source>
</evidence>
<dbReference type="AlphaFoldDB" id="A0AA87ZQG6"/>
<dbReference type="Proteomes" id="UP001187192">
    <property type="component" value="Unassembled WGS sequence"/>
</dbReference>
<protein>
    <submittedName>
        <fullName evidence="1">Uncharacterized protein</fullName>
    </submittedName>
</protein>
<dbReference type="EMBL" id="BTGU01000008">
    <property type="protein sequence ID" value="GMN38357.1"/>
    <property type="molecule type" value="Genomic_DNA"/>
</dbReference>
<comment type="caution">
    <text evidence="1">The sequence shown here is derived from an EMBL/GenBank/DDBJ whole genome shotgun (WGS) entry which is preliminary data.</text>
</comment>
<accession>A0AA87ZQG6</accession>